<dbReference type="GO" id="GO:0016042">
    <property type="term" value="P:lipid catabolic process"/>
    <property type="evidence" value="ECO:0007669"/>
    <property type="project" value="UniProtKB-UniRule"/>
</dbReference>
<reference evidence="6" key="1">
    <citation type="journal article" date="2013" name="Int. J. Syst. Evol. Microbiol.">
        <title>Polycladomyces abyssicola gen. nov., sp. nov., a thermophilic filamentous bacterium isolated from hemipelagic sediment.</title>
        <authorList>
            <person name="Tsubouchi T."/>
            <person name="Shimane Y."/>
            <person name="Mori K."/>
            <person name="Usui K."/>
            <person name="Hiraki T."/>
            <person name="Tame A."/>
            <person name="Uematsu K."/>
            <person name="Maruyama T."/>
            <person name="Hatada Y."/>
        </authorList>
    </citation>
    <scope>NUCLEOTIDE SEQUENCE</scope>
    <source>
        <strain evidence="6">JIR-001</strain>
    </source>
</reference>
<evidence type="ECO:0000256" key="3">
    <source>
        <dbReference type="ARBA" id="ARBA00023098"/>
    </source>
</evidence>
<dbReference type="PANTHER" id="PTHR14226:SF29">
    <property type="entry name" value="NEUROPATHY TARGET ESTERASE SWS"/>
    <property type="match status" value="1"/>
</dbReference>
<feature type="short sequence motif" description="DGA/G" evidence="4">
    <location>
        <begin position="177"/>
        <end position="179"/>
    </location>
</feature>
<accession>A0A8D5UDR0</accession>
<dbReference type="GO" id="GO:0016787">
    <property type="term" value="F:hydrolase activity"/>
    <property type="evidence" value="ECO:0007669"/>
    <property type="project" value="UniProtKB-UniRule"/>
</dbReference>
<feature type="domain" description="PNPLA" evidence="5">
    <location>
        <begin position="6"/>
        <end position="190"/>
    </location>
</feature>
<dbReference type="InterPro" id="IPR002641">
    <property type="entry name" value="PNPLA_dom"/>
</dbReference>
<reference evidence="6" key="2">
    <citation type="journal article" date="2021" name="Microbiol. Resour. Announc.">
        <title>Complete Genome Sequence of Polycladomyces abyssicola JIR-001T, Isolated from Hemipelagic Sediment in Deep Seawater.</title>
        <authorList>
            <person name="Tsubouchi T."/>
            <person name="Kaneko Y."/>
        </authorList>
    </citation>
    <scope>NUCLEOTIDE SEQUENCE</scope>
    <source>
        <strain evidence="6">JIR-001</strain>
    </source>
</reference>
<dbReference type="EMBL" id="AP024601">
    <property type="protein sequence ID" value="BCU81245.1"/>
    <property type="molecule type" value="Genomic_DNA"/>
</dbReference>
<protein>
    <submittedName>
        <fullName evidence="6">Esterase</fullName>
    </submittedName>
</protein>
<keyword evidence="1 4" id="KW-0378">Hydrolase</keyword>
<gene>
    <name evidence="6" type="ORF">JIR001_10280</name>
</gene>
<evidence type="ECO:0000313" key="7">
    <source>
        <dbReference type="Proteomes" id="UP000677436"/>
    </source>
</evidence>
<sequence>MTKVGIALGGGGVAGCAHIGALCALEEAGIQIDCLAGSSAGAIIAALYAYGYSAKELMEMVPNITKRYLDYDYHAFLTKLIKRNFKIQGVIKGKRFHDLIANLTQYAHIAELNFPLALLSTDLKQARQVMFISQPLANPCSELDVITDIQLAKAVQASISIPVLFKPVMHKGRVLVDGGVMDNCPISAVRALGADKVIAVDLVFADPLDSIDSLFSILSRVVSINLAIQAKYTTRQADIVLHPEVGSVGLLDFSKLTTCIEAGYEYTQKRMREIKGALTMTDGNHPTARTPIKHVYNLEK</sequence>
<evidence type="ECO:0000259" key="5">
    <source>
        <dbReference type="PROSITE" id="PS51635"/>
    </source>
</evidence>
<dbReference type="InterPro" id="IPR016035">
    <property type="entry name" value="Acyl_Trfase/lysoPLipase"/>
</dbReference>
<keyword evidence="2 4" id="KW-0442">Lipid degradation</keyword>
<dbReference type="AlphaFoldDB" id="A0A8D5UDR0"/>
<dbReference type="Gene3D" id="3.40.1090.10">
    <property type="entry name" value="Cytosolic phospholipase A2 catalytic domain"/>
    <property type="match status" value="1"/>
</dbReference>
<keyword evidence="3 4" id="KW-0443">Lipid metabolism</keyword>
<dbReference type="RefSeq" id="WP_212774506.1">
    <property type="nucleotide sequence ID" value="NZ_AP024601.1"/>
</dbReference>
<evidence type="ECO:0000256" key="4">
    <source>
        <dbReference type="PROSITE-ProRule" id="PRU01161"/>
    </source>
</evidence>
<dbReference type="KEGG" id="pabs:JIR001_10280"/>
<feature type="active site" description="Proton acceptor" evidence="4">
    <location>
        <position position="177"/>
    </location>
</feature>
<feature type="short sequence motif" description="GXGXXG" evidence="4">
    <location>
        <begin position="10"/>
        <end position="15"/>
    </location>
</feature>
<organism evidence="6 7">
    <name type="scientific">Polycladomyces abyssicola</name>
    <dbReference type="NCBI Taxonomy" id="1125966"/>
    <lineage>
        <taxon>Bacteria</taxon>
        <taxon>Bacillati</taxon>
        <taxon>Bacillota</taxon>
        <taxon>Bacilli</taxon>
        <taxon>Bacillales</taxon>
        <taxon>Thermoactinomycetaceae</taxon>
        <taxon>Polycladomyces</taxon>
    </lineage>
</organism>
<dbReference type="Proteomes" id="UP000677436">
    <property type="component" value="Chromosome"/>
</dbReference>
<dbReference type="Pfam" id="PF01734">
    <property type="entry name" value="Patatin"/>
    <property type="match status" value="1"/>
</dbReference>
<evidence type="ECO:0000313" key="6">
    <source>
        <dbReference type="EMBL" id="BCU81245.1"/>
    </source>
</evidence>
<dbReference type="PROSITE" id="PS51635">
    <property type="entry name" value="PNPLA"/>
    <property type="match status" value="1"/>
</dbReference>
<dbReference type="SUPFAM" id="SSF52151">
    <property type="entry name" value="FabD/lysophospholipase-like"/>
    <property type="match status" value="1"/>
</dbReference>
<dbReference type="InterPro" id="IPR050301">
    <property type="entry name" value="NTE"/>
</dbReference>
<name>A0A8D5UDR0_9BACL</name>
<proteinExistence type="predicted"/>
<evidence type="ECO:0000256" key="2">
    <source>
        <dbReference type="ARBA" id="ARBA00022963"/>
    </source>
</evidence>
<feature type="short sequence motif" description="GXSXG" evidence="4">
    <location>
        <begin position="37"/>
        <end position="41"/>
    </location>
</feature>
<evidence type="ECO:0000256" key="1">
    <source>
        <dbReference type="ARBA" id="ARBA00022801"/>
    </source>
</evidence>
<dbReference type="PANTHER" id="PTHR14226">
    <property type="entry name" value="NEUROPATHY TARGET ESTERASE/SWISS CHEESE D.MELANOGASTER"/>
    <property type="match status" value="1"/>
</dbReference>
<dbReference type="PROSITE" id="PS51257">
    <property type="entry name" value="PROKAR_LIPOPROTEIN"/>
    <property type="match status" value="1"/>
</dbReference>
<feature type="active site" description="Nucleophile" evidence="4">
    <location>
        <position position="39"/>
    </location>
</feature>
<keyword evidence="7" id="KW-1185">Reference proteome</keyword>